<proteinExistence type="predicted"/>
<evidence type="ECO:0000313" key="2">
    <source>
        <dbReference type="EMBL" id="SHI02293.1"/>
    </source>
</evidence>
<dbReference type="EMBL" id="FQXV01000006">
    <property type="protein sequence ID" value="SHI02293.1"/>
    <property type="molecule type" value="Genomic_DNA"/>
</dbReference>
<dbReference type="AlphaFoldDB" id="A0A1M5XSP7"/>
<dbReference type="STRING" id="1123282.SAMN02745823_01966"/>
<protein>
    <submittedName>
        <fullName evidence="2">Uncharacterized protein</fullName>
    </submittedName>
</protein>
<sequence length="77" mass="8692">MPRGVKRERNIPEEIVSIKAQIAKHESAIKSLKAQLSSLQDELEQTELKSLNKLLKESGLTTKELENIIIKPKEDIA</sequence>
<gene>
    <name evidence="2" type="ORF">SAMN02745823_01966</name>
</gene>
<dbReference type="RefSeq" id="WP_073078297.1">
    <property type="nucleotide sequence ID" value="NZ_FQXV01000006.1"/>
</dbReference>
<keyword evidence="3" id="KW-1185">Reference proteome</keyword>
<organism evidence="2 3">
    <name type="scientific">Sporobacter termitidis DSM 10068</name>
    <dbReference type="NCBI Taxonomy" id="1123282"/>
    <lineage>
        <taxon>Bacteria</taxon>
        <taxon>Bacillati</taxon>
        <taxon>Bacillota</taxon>
        <taxon>Clostridia</taxon>
        <taxon>Eubacteriales</taxon>
        <taxon>Oscillospiraceae</taxon>
        <taxon>Sporobacter</taxon>
    </lineage>
</organism>
<evidence type="ECO:0000256" key="1">
    <source>
        <dbReference type="SAM" id="Coils"/>
    </source>
</evidence>
<keyword evidence="1" id="KW-0175">Coiled coil</keyword>
<reference evidence="2 3" key="1">
    <citation type="submission" date="2016-11" db="EMBL/GenBank/DDBJ databases">
        <authorList>
            <person name="Jaros S."/>
            <person name="Januszkiewicz K."/>
            <person name="Wedrychowicz H."/>
        </authorList>
    </citation>
    <scope>NUCLEOTIDE SEQUENCE [LARGE SCALE GENOMIC DNA]</scope>
    <source>
        <strain evidence="2 3">DSM 10068</strain>
    </source>
</reference>
<name>A0A1M5XSP7_9FIRM</name>
<dbReference type="Proteomes" id="UP000183995">
    <property type="component" value="Unassembled WGS sequence"/>
</dbReference>
<accession>A0A1M5XSP7</accession>
<evidence type="ECO:0000313" key="3">
    <source>
        <dbReference type="Proteomes" id="UP000183995"/>
    </source>
</evidence>
<feature type="coiled-coil region" evidence="1">
    <location>
        <begin position="15"/>
        <end position="49"/>
    </location>
</feature>